<name>A0A8I5ZWX7_RAT</name>
<sequence>MTTLRAFTCDDLFRFNNINLDPLTETVSFLRTKKTKTKDCLRRKLEQKKKMSSEKCFKE</sequence>
<evidence type="ECO:0000313" key="2">
    <source>
        <dbReference type="Proteomes" id="UP000002494"/>
    </source>
</evidence>
<reference evidence="1" key="1">
    <citation type="submission" date="2024-01" db="EMBL/GenBank/DDBJ databases">
        <title>GRCr8: a new rat reference genome assembly contstructed from accurate long reads and long range scaffolding.</title>
        <authorList>
            <person name="Doris P.A."/>
            <person name="Kalbfleisch T."/>
            <person name="Li K."/>
            <person name="Howe K."/>
            <person name="Wood J."/>
        </authorList>
    </citation>
    <scope>NUCLEOTIDE SEQUENCE [LARGE SCALE GENOMIC DNA]</scope>
    <source>
        <strain evidence="1">Brown Norway</strain>
    </source>
</reference>
<evidence type="ECO:0000313" key="3">
    <source>
        <dbReference type="RGD" id="1307713"/>
    </source>
</evidence>
<dbReference type="GeneTree" id="ENSGT00550000075046"/>
<dbReference type="AGR" id="RGD:1307713"/>
<accession>A0A8I5ZWX7</accession>
<keyword evidence="2" id="KW-1185">Reference proteome</keyword>
<proteinExistence type="predicted"/>
<dbReference type="Proteomes" id="UP000002494">
    <property type="component" value="Chromosome 3"/>
</dbReference>
<evidence type="ECO:0000313" key="1">
    <source>
        <dbReference type="Ensembl" id="ENSRNOP00000083928.1"/>
    </source>
</evidence>
<organism evidence="1 2">
    <name type="scientific">Rattus norvegicus</name>
    <name type="common">Rat</name>
    <dbReference type="NCBI Taxonomy" id="10116"/>
    <lineage>
        <taxon>Eukaryota</taxon>
        <taxon>Metazoa</taxon>
        <taxon>Chordata</taxon>
        <taxon>Craniata</taxon>
        <taxon>Vertebrata</taxon>
        <taxon>Euteleostomi</taxon>
        <taxon>Mammalia</taxon>
        <taxon>Eutheria</taxon>
        <taxon>Euarchontoglires</taxon>
        <taxon>Glires</taxon>
        <taxon>Rodentia</taxon>
        <taxon>Myomorpha</taxon>
        <taxon>Muroidea</taxon>
        <taxon>Muridae</taxon>
        <taxon>Murinae</taxon>
        <taxon>Rattus</taxon>
    </lineage>
</organism>
<reference evidence="1" key="2">
    <citation type="submission" date="2025-08" db="UniProtKB">
        <authorList>
            <consortium name="Ensembl"/>
        </authorList>
    </citation>
    <scope>IDENTIFICATION</scope>
    <source>
        <strain evidence="1">Brown Norway</strain>
    </source>
</reference>
<reference evidence="1" key="3">
    <citation type="submission" date="2025-09" db="UniProtKB">
        <authorList>
            <consortium name="Ensembl"/>
        </authorList>
    </citation>
    <scope>IDENTIFICATION</scope>
    <source>
        <strain evidence="1">Brown Norway</strain>
    </source>
</reference>
<dbReference type="RGD" id="1307713">
    <property type="gene designation" value="Naa20"/>
</dbReference>
<dbReference type="AlphaFoldDB" id="A0A8I5ZWX7"/>
<dbReference type="Ensembl" id="ENSRNOT00000101515.2">
    <property type="protein sequence ID" value="ENSRNOP00000083928.1"/>
    <property type="gene ID" value="ENSRNOG00000010523.8"/>
</dbReference>
<gene>
    <name evidence="1 3" type="primary">Naa20</name>
</gene>
<protein>
    <submittedName>
        <fullName evidence="1">N(alpha)-acetyltransferase 20, NatB catalytic subunit</fullName>
    </submittedName>
</protein>